<feature type="domain" description="Pseudouridine synthase I TruA alpha/beta" evidence="8">
    <location>
        <begin position="44"/>
        <end position="120"/>
    </location>
</feature>
<proteinExistence type="inferred from homology"/>
<evidence type="ECO:0000256" key="5">
    <source>
        <dbReference type="PIRSR" id="PIRSR001430-1"/>
    </source>
</evidence>
<sequence>MPLKIAQPSHKKKKISVNPCNLVVTEGKMKEERQKERIALKIGYIGTNYHGFQIQPRSGLPTIEGELFKALKKQDIIEDRKTANYSAAGRTDKGVHALAQVVSFVTSNQNITPRMINSVLPDGSIWVSAIAKPYSGFNARRNAISREYRYFLFLQTELDLDITRMQEASELFVGTHDFSNFSLLQGNEYEVAGYSTTRDIKRIEVKTKKPFVIIDIEASGFLRKMVRKIVSALRMVGSGMKDKRWIEDLLDLRIKEGIEPAPAFGLVLKNVSYRDVKFVEDEYAKRRIVERLKSDLVLHATMAEVLWDMTNE</sequence>
<evidence type="ECO:0000256" key="1">
    <source>
        <dbReference type="ARBA" id="ARBA00009375"/>
    </source>
</evidence>
<dbReference type="AlphaFoldDB" id="A0A7G9YUJ9"/>
<dbReference type="GO" id="GO:0003723">
    <property type="term" value="F:RNA binding"/>
    <property type="evidence" value="ECO:0007669"/>
    <property type="project" value="InterPro"/>
</dbReference>
<feature type="active site" description="Nucleophile" evidence="4 5">
    <location>
        <position position="92"/>
    </location>
</feature>
<dbReference type="PANTHER" id="PTHR11142:SF0">
    <property type="entry name" value="TRNA PSEUDOURIDINE SYNTHASE-LIKE 1"/>
    <property type="match status" value="1"/>
</dbReference>
<dbReference type="InterPro" id="IPR020094">
    <property type="entry name" value="TruA/RsuA/RluB/E/F_N"/>
</dbReference>
<evidence type="ECO:0000259" key="8">
    <source>
        <dbReference type="Pfam" id="PF01416"/>
    </source>
</evidence>
<protein>
    <recommendedName>
        <fullName evidence="4">tRNA pseudouridine synthase A</fullName>
        <ecNumber evidence="4">5.4.99.12</ecNumber>
    </recommendedName>
    <alternativeName>
        <fullName evidence="4">tRNA pseudouridine(38-40) synthase</fullName>
    </alternativeName>
    <alternativeName>
        <fullName evidence="4">tRNA pseudouridylate synthase I</fullName>
    </alternativeName>
    <alternativeName>
        <fullName evidence="4">tRNA-uridine isomerase I</fullName>
    </alternativeName>
</protein>
<evidence type="ECO:0000256" key="6">
    <source>
        <dbReference type="PIRSR" id="PIRSR001430-2"/>
    </source>
</evidence>
<feature type="binding site" evidence="4 6">
    <location>
        <position position="148"/>
    </location>
    <ligand>
        <name>substrate</name>
    </ligand>
</feature>
<dbReference type="Gene3D" id="3.30.70.580">
    <property type="entry name" value="Pseudouridine synthase I, catalytic domain, N-terminal subdomain"/>
    <property type="match status" value="1"/>
</dbReference>
<dbReference type="SUPFAM" id="SSF55120">
    <property type="entry name" value="Pseudouridine synthase"/>
    <property type="match status" value="1"/>
</dbReference>
<dbReference type="Pfam" id="PF01416">
    <property type="entry name" value="PseudoU_synth_1"/>
    <property type="match status" value="2"/>
</dbReference>
<dbReference type="Gene3D" id="3.30.70.660">
    <property type="entry name" value="Pseudouridine synthase I, catalytic domain, C-terminal subdomain"/>
    <property type="match status" value="1"/>
</dbReference>
<organism evidence="9">
    <name type="scientific">Candidatus Methanophagaceae archaeon ANME-1 ERB6</name>
    <dbReference type="NCBI Taxonomy" id="2759912"/>
    <lineage>
        <taxon>Archaea</taxon>
        <taxon>Methanobacteriati</taxon>
        <taxon>Methanobacteriota</taxon>
        <taxon>Stenosarchaea group</taxon>
        <taxon>Methanomicrobia</taxon>
        <taxon>Candidatus Methanophagales</taxon>
        <taxon>Candidatus Methanophagaceae</taxon>
    </lineage>
</organism>
<dbReference type="InterPro" id="IPR020095">
    <property type="entry name" value="PsdUridine_synth_TruA_C"/>
</dbReference>
<keyword evidence="3 4" id="KW-0413">Isomerase</keyword>
<dbReference type="EMBL" id="MT631475">
    <property type="protein sequence ID" value="QNO51683.1"/>
    <property type="molecule type" value="Genomic_DNA"/>
</dbReference>
<dbReference type="PIRSF" id="PIRSF001430">
    <property type="entry name" value="tRNA_psdUrid_synth"/>
    <property type="match status" value="1"/>
</dbReference>
<evidence type="ECO:0000256" key="4">
    <source>
        <dbReference type="HAMAP-Rule" id="MF_00171"/>
    </source>
</evidence>
<dbReference type="GO" id="GO:0160147">
    <property type="term" value="F:tRNA pseudouridine(38-40) synthase activity"/>
    <property type="evidence" value="ECO:0007669"/>
    <property type="project" value="UniProtKB-EC"/>
</dbReference>
<keyword evidence="2 4" id="KW-0819">tRNA processing</keyword>
<dbReference type="PANTHER" id="PTHR11142">
    <property type="entry name" value="PSEUDOURIDYLATE SYNTHASE"/>
    <property type="match status" value="1"/>
</dbReference>
<dbReference type="HAMAP" id="MF_00171">
    <property type="entry name" value="TruA"/>
    <property type="match status" value="1"/>
</dbReference>
<evidence type="ECO:0000313" key="9">
    <source>
        <dbReference type="EMBL" id="QNO51683.1"/>
    </source>
</evidence>
<dbReference type="InterPro" id="IPR020097">
    <property type="entry name" value="PsdUridine_synth_TruA_a/b_dom"/>
</dbReference>
<comment type="catalytic activity">
    <reaction evidence="4 7">
        <text>uridine(38/39/40) in tRNA = pseudouridine(38/39/40) in tRNA</text>
        <dbReference type="Rhea" id="RHEA:22376"/>
        <dbReference type="Rhea" id="RHEA-COMP:10085"/>
        <dbReference type="Rhea" id="RHEA-COMP:10087"/>
        <dbReference type="ChEBI" id="CHEBI:65314"/>
        <dbReference type="ChEBI" id="CHEBI:65315"/>
        <dbReference type="EC" id="5.4.99.12"/>
    </reaction>
</comment>
<dbReference type="GO" id="GO:0031119">
    <property type="term" value="P:tRNA pseudouridine synthesis"/>
    <property type="evidence" value="ECO:0007669"/>
    <property type="project" value="UniProtKB-UniRule"/>
</dbReference>
<evidence type="ECO:0000256" key="3">
    <source>
        <dbReference type="ARBA" id="ARBA00023235"/>
    </source>
</evidence>
<dbReference type="NCBIfam" id="TIGR00071">
    <property type="entry name" value="hisT_truA"/>
    <property type="match status" value="1"/>
</dbReference>
<comment type="similarity">
    <text evidence="1 4 7">Belongs to the tRNA pseudouridine synthase TruA family.</text>
</comment>
<comment type="caution">
    <text evidence="4">Lacks conserved residue(s) required for the propagation of feature annotation.</text>
</comment>
<name>A0A7G9YUJ9_9EURY</name>
<dbReference type="InterPro" id="IPR001406">
    <property type="entry name" value="PsdUridine_synth_TruA"/>
</dbReference>
<dbReference type="EC" id="5.4.99.12" evidence="4"/>
<dbReference type="InterPro" id="IPR020103">
    <property type="entry name" value="PsdUridine_synth_cat_dom_sf"/>
</dbReference>
<comment type="function">
    <text evidence="4">Formation of pseudouridine at positions 38, 39 and 40 in the anticodon stem and loop of transfer RNAs.</text>
</comment>
<evidence type="ECO:0000256" key="2">
    <source>
        <dbReference type="ARBA" id="ARBA00022694"/>
    </source>
</evidence>
<accession>A0A7G9YUJ9</accession>
<reference evidence="9" key="1">
    <citation type="submission" date="2020-06" db="EMBL/GenBank/DDBJ databases">
        <title>Unique genomic features of the anaerobic methanotrophic archaea.</title>
        <authorList>
            <person name="Chadwick G.L."/>
            <person name="Skennerton C.T."/>
            <person name="Laso-Perez R."/>
            <person name="Leu A.O."/>
            <person name="Speth D.R."/>
            <person name="Yu H."/>
            <person name="Morgan-Lang C."/>
            <person name="Hatzenpichler R."/>
            <person name="Goudeau D."/>
            <person name="Malmstrom R."/>
            <person name="Brazelton W.J."/>
            <person name="Woyke T."/>
            <person name="Hallam S.J."/>
            <person name="Tyson G.W."/>
            <person name="Wegener G."/>
            <person name="Boetius A."/>
            <person name="Orphan V."/>
        </authorList>
    </citation>
    <scope>NUCLEOTIDE SEQUENCE</scope>
</reference>
<gene>
    <name evidence="4 9" type="primary">truA</name>
    <name evidence="9" type="ORF">IGDPAKFA_00037</name>
</gene>
<feature type="domain" description="Pseudouridine synthase I TruA alpha/beta" evidence="8">
    <location>
        <begin position="168"/>
        <end position="273"/>
    </location>
</feature>
<evidence type="ECO:0000256" key="7">
    <source>
        <dbReference type="RuleBase" id="RU003792"/>
    </source>
</evidence>